<dbReference type="PIRSF" id="PIRSF015588">
    <property type="entry name" value="AP_complex_sigma"/>
    <property type="match status" value="1"/>
</dbReference>
<sequence>MILFFLIVNKLGQTRLAQYYSEQFSQEHRIALENEVTRSCLARKETDCSFFEFRELKIIYRRYASLFFIAAVDDDENEMGIYELIHCLVEAYDKHFKNVCELDIMYNLDKAYMILDEMILNGVIVETNRANVLQNISKFDSFVK</sequence>
<dbReference type="GO" id="GO:0005737">
    <property type="term" value="C:cytoplasm"/>
    <property type="evidence" value="ECO:0007669"/>
    <property type="project" value="UniProtKB-ARBA"/>
</dbReference>
<dbReference type="Gene3D" id="3.30.450.60">
    <property type="match status" value="1"/>
</dbReference>
<dbReference type="Proteomes" id="UP001149090">
    <property type="component" value="Unassembled WGS sequence"/>
</dbReference>
<keyword evidence="9" id="KW-1185">Reference proteome</keyword>
<dbReference type="EMBL" id="JAPDFW010000078">
    <property type="protein sequence ID" value="KAJ5072977.1"/>
    <property type="molecule type" value="Genomic_DNA"/>
</dbReference>
<comment type="caution">
    <text evidence="8">The sequence shown here is derived from an EMBL/GenBank/DDBJ whole genome shotgun (WGS) entry which is preliminary data.</text>
</comment>
<comment type="similarity">
    <text evidence="2 6">Belongs to the adaptor complexes small subunit family.</text>
</comment>
<keyword evidence="4 6" id="KW-0653">Protein transport</keyword>
<organism evidence="8 9">
    <name type="scientific">Anaeramoeba ignava</name>
    <name type="common">Anaerobic marine amoeba</name>
    <dbReference type="NCBI Taxonomy" id="1746090"/>
    <lineage>
        <taxon>Eukaryota</taxon>
        <taxon>Metamonada</taxon>
        <taxon>Anaeramoebidae</taxon>
        <taxon>Anaeramoeba</taxon>
    </lineage>
</organism>
<dbReference type="Pfam" id="PF01217">
    <property type="entry name" value="Clat_adaptor_s"/>
    <property type="match status" value="1"/>
</dbReference>
<gene>
    <name evidence="8" type="ORF">M0811_09191</name>
</gene>
<name>A0A9Q0LHH9_ANAIG</name>
<dbReference type="InterPro" id="IPR022775">
    <property type="entry name" value="AP_mu_sigma_su"/>
</dbReference>
<evidence type="ECO:0000313" key="8">
    <source>
        <dbReference type="EMBL" id="KAJ5072977.1"/>
    </source>
</evidence>
<evidence type="ECO:0000256" key="6">
    <source>
        <dbReference type="PIRNR" id="PIRNR015588"/>
    </source>
</evidence>
<dbReference type="OMA" id="GHVVETN"/>
<dbReference type="InterPro" id="IPR011012">
    <property type="entry name" value="Longin-like_dom_sf"/>
</dbReference>
<dbReference type="SUPFAM" id="SSF64356">
    <property type="entry name" value="SNARE-like"/>
    <property type="match status" value="1"/>
</dbReference>
<evidence type="ECO:0000259" key="7">
    <source>
        <dbReference type="Pfam" id="PF01217"/>
    </source>
</evidence>
<dbReference type="GO" id="GO:0006886">
    <property type="term" value="P:intracellular protein transport"/>
    <property type="evidence" value="ECO:0007669"/>
    <property type="project" value="UniProtKB-UniRule"/>
</dbReference>
<feature type="domain" description="AP complex mu/sigma subunit" evidence="7">
    <location>
        <begin position="1"/>
        <end position="141"/>
    </location>
</feature>
<evidence type="ECO:0000256" key="3">
    <source>
        <dbReference type="ARBA" id="ARBA00022448"/>
    </source>
</evidence>
<evidence type="ECO:0000256" key="4">
    <source>
        <dbReference type="ARBA" id="ARBA00022927"/>
    </source>
</evidence>
<dbReference type="FunFam" id="3.30.450.60:FF:000010">
    <property type="entry name" value="AP complex subunit sigma"/>
    <property type="match status" value="1"/>
</dbReference>
<keyword evidence="5 6" id="KW-0472">Membrane</keyword>
<evidence type="ECO:0000256" key="2">
    <source>
        <dbReference type="ARBA" id="ARBA00006972"/>
    </source>
</evidence>
<dbReference type="GO" id="GO:0012505">
    <property type="term" value="C:endomembrane system"/>
    <property type="evidence" value="ECO:0007669"/>
    <property type="project" value="UniProtKB-SubCell"/>
</dbReference>
<keyword evidence="3 6" id="KW-0813">Transport</keyword>
<dbReference type="AlphaFoldDB" id="A0A9Q0LHH9"/>
<evidence type="ECO:0000313" key="9">
    <source>
        <dbReference type="Proteomes" id="UP001149090"/>
    </source>
</evidence>
<dbReference type="InterPro" id="IPR016635">
    <property type="entry name" value="AP_complex_ssu"/>
</dbReference>
<evidence type="ECO:0000256" key="1">
    <source>
        <dbReference type="ARBA" id="ARBA00004308"/>
    </source>
</evidence>
<dbReference type="PANTHER" id="PTHR11753">
    <property type="entry name" value="ADAPTOR COMPLEXES SMALL SUBUNIT FAMILY"/>
    <property type="match status" value="1"/>
</dbReference>
<reference evidence="8" key="1">
    <citation type="submission" date="2022-10" db="EMBL/GenBank/DDBJ databases">
        <title>Novel sulphate-reducing endosymbionts in the free-living metamonad Anaeramoeba.</title>
        <authorList>
            <person name="Jerlstrom-Hultqvist J."/>
            <person name="Cepicka I."/>
            <person name="Gallot-Lavallee L."/>
            <person name="Salas-Leiva D."/>
            <person name="Curtis B.A."/>
            <person name="Zahonova K."/>
            <person name="Pipaliya S."/>
            <person name="Dacks J."/>
            <person name="Roger A.J."/>
        </authorList>
    </citation>
    <scope>NUCLEOTIDE SEQUENCE</scope>
    <source>
        <strain evidence="8">BMAN</strain>
    </source>
</reference>
<proteinExistence type="inferred from homology"/>
<evidence type="ECO:0000256" key="5">
    <source>
        <dbReference type="ARBA" id="ARBA00023136"/>
    </source>
</evidence>
<accession>A0A9Q0LHH9</accession>
<dbReference type="OrthoDB" id="371463at2759"/>
<comment type="subcellular location">
    <subcellularLocation>
        <location evidence="1">Endomembrane system</location>
    </subcellularLocation>
</comment>
<protein>
    <recommendedName>
        <fullName evidence="6">AP complex subunit sigma</fullName>
    </recommendedName>
</protein>